<evidence type="ECO:0000313" key="2">
    <source>
        <dbReference type="EMBL" id="KAF9968501.1"/>
    </source>
</evidence>
<proteinExistence type="predicted"/>
<dbReference type="Proteomes" id="UP000738359">
    <property type="component" value="Unassembled WGS sequence"/>
</dbReference>
<organism evidence="2 3">
    <name type="scientific">Mortierella alpina</name>
    <name type="common">Oleaginous fungus</name>
    <name type="synonym">Mortierella renispora</name>
    <dbReference type="NCBI Taxonomy" id="64518"/>
    <lineage>
        <taxon>Eukaryota</taxon>
        <taxon>Fungi</taxon>
        <taxon>Fungi incertae sedis</taxon>
        <taxon>Mucoromycota</taxon>
        <taxon>Mortierellomycotina</taxon>
        <taxon>Mortierellomycetes</taxon>
        <taxon>Mortierellales</taxon>
        <taxon>Mortierellaceae</taxon>
        <taxon>Mortierella</taxon>
    </lineage>
</organism>
<feature type="compositionally biased region" description="Low complexity" evidence="1">
    <location>
        <begin position="55"/>
        <end position="97"/>
    </location>
</feature>
<reference evidence="2" key="1">
    <citation type="journal article" date="2020" name="Fungal Divers.">
        <title>Resolving the Mortierellaceae phylogeny through synthesis of multi-gene phylogenetics and phylogenomics.</title>
        <authorList>
            <person name="Vandepol N."/>
            <person name="Liber J."/>
            <person name="Desiro A."/>
            <person name="Na H."/>
            <person name="Kennedy M."/>
            <person name="Barry K."/>
            <person name="Grigoriev I.V."/>
            <person name="Miller A.N."/>
            <person name="O'Donnell K."/>
            <person name="Stajich J.E."/>
            <person name="Bonito G."/>
        </authorList>
    </citation>
    <scope>NUCLEOTIDE SEQUENCE</scope>
    <source>
        <strain evidence="2">CK1249</strain>
    </source>
</reference>
<feature type="region of interest" description="Disordered" evidence="1">
    <location>
        <begin position="1"/>
        <end position="23"/>
    </location>
</feature>
<feature type="region of interest" description="Disordered" evidence="1">
    <location>
        <begin position="39"/>
        <end position="107"/>
    </location>
</feature>
<name>A0A9P6M737_MORAP</name>
<dbReference type="EMBL" id="JAAAHY010000019">
    <property type="protein sequence ID" value="KAF9968501.1"/>
    <property type="molecule type" value="Genomic_DNA"/>
</dbReference>
<protein>
    <submittedName>
        <fullName evidence="2">Uncharacterized protein</fullName>
    </submittedName>
</protein>
<evidence type="ECO:0000313" key="3">
    <source>
        <dbReference type="Proteomes" id="UP000738359"/>
    </source>
</evidence>
<dbReference type="OrthoDB" id="2441510at2759"/>
<sequence length="122" mass="13252">MDFHSFQYPPRPIPSDTHKPSRYYFHNLDQDTVLVHKNKPTGFQKEGVPPALTTSLSARALDASPSSSSSSSANGTQPPQQRPLQEEPSSPVQNFAAPAPPSPANNNIAALEILDRTKFIAT</sequence>
<gene>
    <name evidence="2" type="ORF">BGZ70_003355</name>
</gene>
<keyword evidence="3" id="KW-1185">Reference proteome</keyword>
<dbReference type="AlphaFoldDB" id="A0A9P6M737"/>
<evidence type="ECO:0000256" key="1">
    <source>
        <dbReference type="SAM" id="MobiDB-lite"/>
    </source>
</evidence>
<accession>A0A9P6M737</accession>
<comment type="caution">
    <text evidence="2">The sequence shown here is derived from an EMBL/GenBank/DDBJ whole genome shotgun (WGS) entry which is preliminary data.</text>
</comment>